<dbReference type="RefSeq" id="YP_239319.1">
    <property type="nucleotide sequence ID" value="NC_007024.1"/>
</dbReference>
<dbReference type="KEGG" id="vg:5076580"/>
<dbReference type="GeneID" id="5076580"/>
<proteinExistence type="predicted"/>
<accession>Q52PS1</accession>
<dbReference type="Proteomes" id="UP000001305">
    <property type="component" value="Segment"/>
</dbReference>
<organism evidence="1 2">
    <name type="scientific">Xanthomonas phage Xp15</name>
    <dbReference type="NCBI Taxonomy" id="322855"/>
    <lineage>
        <taxon>Viruses</taxon>
        <taxon>Duplodnaviria</taxon>
        <taxon>Heunggongvirae</taxon>
        <taxon>Uroviricota</taxon>
        <taxon>Caudoviricetes</taxon>
        <taxon>Alachuavirus</taxon>
        <taxon>Alachuavirus Xp15</taxon>
    </lineage>
</organism>
<dbReference type="EMBL" id="AY986977">
    <property type="protein sequence ID" value="AAX84887.1"/>
    <property type="molecule type" value="Genomic_DNA"/>
</dbReference>
<name>Q52PS1_9CAUD</name>
<sequence>MRPVDAKAHEARKSLLKSLEPGDLILVNGSLRIVRDATHKSSGNFGWITLSIMRCSWTRKPYTVKTWSDLYRVNLQVVAKGFGLGGSKLDELIQQDIMNKQSGKTVLECCDVIGNLI</sequence>
<evidence type="ECO:0000313" key="2">
    <source>
        <dbReference type="Proteomes" id="UP000001305"/>
    </source>
</evidence>
<protein>
    <submittedName>
        <fullName evidence="1">Uncharacterized protein</fullName>
    </submittedName>
</protein>
<evidence type="ECO:0000313" key="1">
    <source>
        <dbReference type="EMBL" id="AAX84887.1"/>
    </source>
</evidence>
<keyword evidence="2" id="KW-1185">Reference proteome</keyword>
<reference evidence="1 2" key="1">
    <citation type="submission" date="2005-03" db="EMBL/GenBank/DDBJ databases">
        <title>Sequencing of bacteriophage Xp15 from Xanthomonas campestris pv. pelargonii and identification of the lysis genes.</title>
        <authorList>
            <person name="Ramadugu C."/>
            <person name="Gabriel D.W."/>
        </authorList>
    </citation>
    <scope>NUCLEOTIDE SEQUENCE [LARGE SCALE GENOMIC DNA]</scope>
</reference>